<dbReference type="eggNOG" id="COG2974">
    <property type="taxonomic scope" value="Bacteria"/>
</dbReference>
<dbReference type="AlphaFoldDB" id="A8ZU01"/>
<dbReference type="RefSeq" id="WP_012175546.1">
    <property type="nucleotide sequence ID" value="NC_009943.1"/>
</dbReference>
<dbReference type="Pfam" id="PF04381">
    <property type="entry name" value="RdgC"/>
    <property type="match status" value="1"/>
</dbReference>
<accession>A8ZU01</accession>
<name>A8ZU01_DESOH</name>
<gene>
    <name evidence="1" type="ordered locus">Dole_2130</name>
</gene>
<keyword evidence="2" id="KW-1185">Reference proteome</keyword>
<dbReference type="HOGENOM" id="CLU_114462_0_0_7"/>
<dbReference type="STRING" id="96561.Dole_2130"/>
<reference evidence="1 2" key="1">
    <citation type="submission" date="2007-10" db="EMBL/GenBank/DDBJ databases">
        <title>Complete sequence of Desulfococcus oleovorans Hxd3.</title>
        <authorList>
            <consortium name="US DOE Joint Genome Institute"/>
            <person name="Copeland A."/>
            <person name="Lucas S."/>
            <person name="Lapidus A."/>
            <person name="Barry K."/>
            <person name="Glavina del Rio T."/>
            <person name="Dalin E."/>
            <person name="Tice H."/>
            <person name="Pitluck S."/>
            <person name="Kiss H."/>
            <person name="Brettin T."/>
            <person name="Bruce D."/>
            <person name="Detter J.C."/>
            <person name="Han C."/>
            <person name="Schmutz J."/>
            <person name="Larimer F."/>
            <person name="Land M."/>
            <person name="Hauser L."/>
            <person name="Kyrpides N."/>
            <person name="Kim E."/>
            <person name="Wawrik B."/>
            <person name="Richardson P."/>
        </authorList>
    </citation>
    <scope>NUCLEOTIDE SEQUENCE [LARGE SCALE GENOMIC DNA]</scope>
    <source>
        <strain evidence="2">DSM 6200 / JCM 39069 / Hxd3</strain>
    </source>
</reference>
<organism evidence="1 2">
    <name type="scientific">Desulfosudis oleivorans (strain DSM 6200 / JCM 39069 / Hxd3)</name>
    <name type="common">Desulfococcus oleovorans</name>
    <dbReference type="NCBI Taxonomy" id="96561"/>
    <lineage>
        <taxon>Bacteria</taxon>
        <taxon>Pseudomonadati</taxon>
        <taxon>Thermodesulfobacteriota</taxon>
        <taxon>Desulfobacteria</taxon>
        <taxon>Desulfobacterales</taxon>
        <taxon>Desulfosudaceae</taxon>
        <taxon>Desulfosudis</taxon>
    </lineage>
</organism>
<dbReference type="Proteomes" id="UP000008561">
    <property type="component" value="Chromosome"/>
</dbReference>
<dbReference type="GO" id="GO:0006310">
    <property type="term" value="P:DNA recombination"/>
    <property type="evidence" value="ECO:0007669"/>
    <property type="project" value="InterPro"/>
</dbReference>
<protein>
    <submittedName>
        <fullName evidence="1">Conserved hypothetical cytosolic protein</fullName>
    </submittedName>
</protein>
<evidence type="ECO:0000313" key="1">
    <source>
        <dbReference type="EMBL" id="ABW67934.1"/>
    </source>
</evidence>
<dbReference type="OrthoDB" id="9793997at2"/>
<sequence length="204" mass="23034">MGFLSSSVSVVCYQVQGKLARPINETVEQGLKQFTIRNIDNEPSDKAVGWTSFEAPFSADFSGASFSYGTYFLFSLRVDKKSIPAKVVAKCCALEAEKRLKQTQQKVLAKNEKKQIKEKVLHDLALRIPATPGVFDLVWQYEDGRLWFFSTQKGANEELETLFVKTFSLRLVRLFPYTLADLACDLSAPQKDALFKLSPTQFLE</sequence>
<dbReference type="EMBL" id="CP000859">
    <property type="protein sequence ID" value="ABW67934.1"/>
    <property type="molecule type" value="Genomic_DNA"/>
</dbReference>
<proteinExistence type="predicted"/>
<dbReference type="KEGG" id="dol:Dole_2130"/>
<evidence type="ECO:0000313" key="2">
    <source>
        <dbReference type="Proteomes" id="UP000008561"/>
    </source>
</evidence>
<dbReference type="InterPro" id="IPR007476">
    <property type="entry name" value="RdgC"/>
</dbReference>